<name>A0A6G1FQC0_9PEZI</name>
<keyword evidence="4" id="KW-1185">Reference proteome</keyword>
<dbReference type="OrthoDB" id="3863592at2759"/>
<dbReference type="InterPro" id="IPR000477">
    <property type="entry name" value="RT_dom"/>
</dbReference>
<evidence type="ECO:0000256" key="1">
    <source>
        <dbReference type="SAM" id="MobiDB-lite"/>
    </source>
</evidence>
<sequence>LEVLLSYAHVAPTEDPLHGRYAKAFATAAARCSAVYLARPTAASLLDILLLPKVLALAREGGLGQPIAETLRKYPNIRPPAPLPPPIMEPLTPPRSPSPPIPQDISELQPKTLEKAQKLLKRGYLSRAVRTLISDARPAPLTAENLEILRKKHPPGPPRPFGGSLKPRSGRAPSKDTIWAAIRSLPTETSAGLSGWTKALTEIATKEPQFASFLELLGKQIVQGTAHGRDLLLAARLVALTKEDGGLRPIAVGDLLYRVVAKAILRENYSPSSLLPYQLGVGSPGGVEPALRAIERTVFGDQKAQFSRITSLDFSNAFNTVDRTAMAKGIYKYAPDFYRLAQWAYGEPSILATTGGPLLTSAQGVRQG</sequence>
<proteinExistence type="predicted"/>
<reference evidence="5" key="3">
    <citation type="submission" date="2025-04" db="UniProtKB">
        <authorList>
            <consortium name="RefSeq"/>
        </authorList>
    </citation>
    <scope>IDENTIFICATION</scope>
    <source>
        <strain evidence="5">CBS 781.70</strain>
    </source>
</reference>
<feature type="domain" description="Reverse transcriptase" evidence="2">
    <location>
        <begin position="221"/>
        <end position="368"/>
    </location>
</feature>
<evidence type="ECO:0000259" key="2">
    <source>
        <dbReference type="PROSITE" id="PS50878"/>
    </source>
</evidence>
<reference evidence="3 5" key="1">
    <citation type="submission" date="2020-01" db="EMBL/GenBank/DDBJ databases">
        <authorList>
            <consortium name="DOE Joint Genome Institute"/>
            <person name="Haridas S."/>
            <person name="Albert R."/>
            <person name="Binder M."/>
            <person name="Bloem J."/>
            <person name="Labutti K."/>
            <person name="Salamov A."/>
            <person name="Andreopoulos B."/>
            <person name="Baker S.E."/>
            <person name="Barry K."/>
            <person name="Bills G."/>
            <person name="Bluhm B.H."/>
            <person name="Cannon C."/>
            <person name="Castanera R."/>
            <person name="Culley D.E."/>
            <person name="Daum C."/>
            <person name="Ezra D."/>
            <person name="Gonzalez J.B."/>
            <person name="Henrissat B."/>
            <person name="Kuo A."/>
            <person name="Liang C."/>
            <person name="Lipzen A."/>
            <person name="Lutzoni F."/>
            <person name="Magnuson J."/>
            <person name="Mondo S."/>
            <person name="Nolan M."/>
            <person name="Ohm R."/>
            <person name="Pangilinan J."/>
            <person name="Park H.-J."/>
            <person name="Ramirez L."/>
            <person name="Alfaro M."/>
            <person name="Sun H."/>
            <person name="Tritt A."/>
            <person name="Yoshinaga Y."/>
            <person name="Zwiers L.-H."/>
            <person name="Turgeon B.G."/>
            <person name="Goodwin S.B."/>
            <person name="Spatafora J.W."/>
            <person name="Crous P.W."/>
            <person name="Grigoriev I.V."/>
        </authorList>
    </citation>
    <scope>NUCLEOTIDE SEQUENCE</scope>
    <source>
        <strain evidence="3 5">CBS 781.70</strain>
    </source>
</reference>
<evidence type="ECO:0000313" key="4">
    <source>
        <dbReference type="Proteomes" id="UP000504638"/>
    </source>
</evidence>
<feature type="non-terminal residue" evidence="3">
    <location>
        <position position="368"/>
    </location>
</feature>
<dbReference type="GeneID" id="54416212"/>
<dbReference type="AlphaFoldDB" id="A0A6G1FQC0"/>
<dbReference type="PROSITE" id="PS50878">
    <property type="entry name" value="RT_POL"/>
    <property type="match status" value="1"/>
</dbReference>
<evidence type="ECO:0000313" key="5">
    <source>
        <dbReference type="RefSeq" id="XP_033529522.1"/>
    </source>
</evidence>
<organism evidence="3">
    <name type="scientific">Eremomyces bilateralis CBS 781.70</name>
    <dbReference type="NCBI Taxonomy" id="1392243"/>
    <lineage>
        <taxon>Eukaryota</taxon>
        <taxon>Fungi</taxon>
        <taxon>Dikarya</taxon>
        <taxon>Ascomycota</taxon>
        <taxon>Pezizomycotina</taxon>
        <taxon>Dothideomycetes</taxon>
        <taxon>Dothideomycetes incertae sedis</taxon>
        <taxon>Eremomycetales</taxon>
        <taxon>Eremomycetaceae</taxon>
        <taxon>Eremomyces</taxon>
    </lineage>
</organism>
<dbReference type="Proteomes" id="UP000504638">
    <property type="component" value="Unplaced"/>
</dbReference>
<evidence type="ECO:0000313" key="3">
    <source>
        <dbReference type="EMBL" id="KAF1807891.1"/>
    </source>
</evidence>
<dbReference type="EMBL" id="ML975204">
    <property type="protein sequence ID" value="KAF1807891.1"/>
    <property type="molecule type" value="Genomic_DNA"/>
</dbReference>
<accession>A0A6G1FQC0</accession>
<reference evidence="5" key="2">
    <citation type="submission" date="2020-04" db="EMBL/GenBank/DDBJ databases">
        <authorList>
            <consortium name="NCBI Genome Project"/>
        </authorList>
    </citation>
    <scope>NUCLEOTIDE SEQUENCE</scope>
    <source>
        <strain evidence="5">CBS 781.70</strain>
    </source>
</reference>
<feature type="non-terminal residue" evidence="3">
    <location>
        <position position="1"/>
    </location>
</feature>
<feature type="region of interest" description="Disordered" evidence="1">
    <location>
        <begin position="81"/>
        <end position="100"/>
    </location>
</feature>
<gene>
    <name evidence="3 5" type="ORF">P152DRAFT_377032</name>
</gene>
<feature type="region of interest" description="Disordered" evidence="1">
    <location>
        <begin position="150"/>
        <end position="172"/>
    </location>
</feature>
<protein>
    <recommendedName>
        <fullName evidence="2">Reverse transcriptase domain-containing protein</fullName>
    </recommendedName>
</protein>
<dbReference type="RefSeq" id="XP_033529522.1">
    <property type="nucleotide sequence ID" value="XM_033675642.1"/>
</dbReference>